<evidence type="ECO:0000256" key="1">
    <source>
        <dbReference type="SAM" id="MobiDB-lite"/>
    </source>
</evidence>
<dbReference type="Proteomes" id="UP000824120">
    <property type="component" value="Chromosome 5"/>
</dbReference>
<feature type="region of interest" description="Disordered" evidence="1">
    <location>
        <begin position="50"/>
        <end position="78"/>
    </location>
</feature>
<sequence length="78" mass="9088">MWSILIFFHEFIEKFKDGASVMMPKIEKAKQIREAQNIASWTPTTLPRKWDSVMGGPKVNENEEFDDFVPSKPKNDDD</sequence>
<name>A0A9J5YT78_SOLCO</name>
<organism evidence="2 3">
    <name type="scientific">Solanum commersonii</name>
    <name type="common">Commerson's wild potato</name>
    <name type="synonym">Commerson's nightshade</name>
    <dbReference type="NCBI Taxonomy" id="4109"/>
    <lineage>
        <taxon>Eukaryota</taxon>
        <taxon>Viridiplantae</taxon>
        <taxon>Streptophyta</taxon>
        <taxon>Embryophyta</taxon>
        <taxon>Tracheophyta</taxon>
        <taxon>Spermatophyta</taxon>
        <taxon>Magnoliopsida</taxon>
        <taxon>eudicotyledons</taxon>
        <taxon>Gunneridae</taxon>
        <taxon>Pentapetalae</taxon>
        <taxon>asterids</taxon>
        <taxon>lamiids</taxon>
        <taxon>Solanales</taxon>
        <taxon>Solanaceae</taxon>
        <taxon>Solanoideae</taxon>
        <taxon>Solaneae</taxon>
        <taxon>Solanum</taxon>
    </lineage>
</organism>
<reference evidence="2 3" key="1">
    <citation type="submission" date="2020-09" db="EMBL/GenBank/DDBJ databases">
        <title>De no assembly of potato wild relative species, Solanum commersonii.</title>
        <authorList>
            <person name="Cho K."/>
        </authorList>
    </citation>
    <scope>NUCLEOTIDE SEQUENCE [LARGE SCALE GENOMIC DNA]</scope>
    <source>
        <strain evidence="2">LZ3.2</strain>
        <tissue evidence="2">Leaf</tissue>
    </source>
</reference>
<proteinExistence type="predicted"/>
<accession>A0A9J5YT78</accession>
<evidence type="ECO:0000313" key="2">
    <source>
        <dbReference type="EMBL" id="KAG5603586.1"/>
    </source>
</evidence>
<dbReference type="AlphaFoldDB" id="A0A9J5YT78"/>
<protein>
    <submittedName>
        <fullName evidence="2">Uncharacterized protein</fullName>
    </submittedName>
</protein>
<keyword evidence="3" id="KW-1185">Reference proteome</keyword>
<evidence type="ECO:0000313" key="3">
    <source>
        <dbReference type="Proteomes" id="UP000824120"/>
    </source>
</evidence>
<gene>
    <name evidence="2" type="ORF">H5410_025078</name>
</gene>
<dbReference type="EMBL" id="JACXVP010000005">
    <property type="protein sequence ID" value="KAG5603586.1"/>
    <property type="molecule type" value="Genomic_DNA"/>
</dbReference>
<comment type="caution">
    <text evidence="2">The sequence shown here is derived from an EMBL/GenBank/DDBJ whole genome shotgun (WGS) entry which is preliminary data.</text>
</comment>